<evidence type="ECO:0000313" key="3">
    <source>
        <dbReference type="Proteomes" id="UP000663879"/>
    </source>
</evidence>
<feature type="region of interest" description="Disordered" evidence="1">
    <location>
        <begin position="63"/>
        <end position="123"/>
    </location>
</feature>
<feature type="compositionally biased region" description="Polar residues" evidence="1">
    <location>
        <begin position="1"/>
        <end position="11"/>
    </location>
</feature>
<proteinExistence type="predicted"/>
<feature type="compositionally biased region" description="Basic and acidic residues" evidence="1">
    <location>
        <begin position="352"/>
        <end position="368"/>
    </location>
</feature>
<feature type="region of interest" description="Disordered" evidence="1">
    <location>
        <begin position="340"/>
        <end position="418"/>
    </location>
</feature>
<feature type="region of interest" description="Disordered" evidence="1">
    <location>
        <begin position="554"/>
        <end position="583"/>
    </location>
</feature>
<keyword evidence="3" id="KW-1185">Reference proteome</keyword>
<dbReference type="PANTHER" id="PTHR46984">
    <property type="entry name" value="LEUCINE-RICH REPEAT-CONTAINING PROTEIN 71"/>
    <property type="match status" value="1"/>
</dbReference>
<protein>
    <recommendedName>
        <fullName evidence="4">Leucine-rich repeat-containing protein 71</fullName>
    </recommendedName>
</protein>
<dbReference type="InterPro" id="IPR001611">
    <property type="entry name" value="Leu-rich_rpt"/>
</dbReference>
<dbReference type="Proteomes" id="UP000663879">
    <property type="component" value="Unassembled WGS sequence"/>
</dbReference>
<feature type="compositionally biased region" description="Polar residues" evidence="1">
    <location>
        <begin position="73"/>
        <end position="83"/>
    </location>
</feature>
<feature type="compositionally biased region" description="Polar residues" evidence="1">
    <location>
        <begin position="554"/>
        <end position="563"/>
    </location>
</feature>
<evidence type="ECO:0000313" key="2">
    <source>
        <dbReference type="EMBL" id="CAF0784176.1"/>
    </source>
</evidence>
<dbReference type="InterPro" id="IPR053040">
    <property type="entry name" value="LRR-containing_protein_71"/>
</dbReference>
<reference evidence="2" key="1">
    <citation type="submission" date="2021-02" db="EMBL/GenBank/DDBJ databases">
        <authorList>
            <person name="Nowell W R."/>
        </authorList>
    </citation>
    <scope>NUCLEOTIDE SEQUENCE</scope>
    <source>
        <strain evidence="2">Ploen Becks lab</strain>
    </source>
</reference>
<comment type="caution">
    <text evidence="2">The sequence shown here is derived from an EMBL/GenBank/DDBJ whole genome shotgun (WGS) entry which is preliminary data.</text>
</comment>
<dbReference type="EMBL" id="CAJNOC010000625">
    <property type="protein sequence ID" value="CAF0784176.1"/>
    <property type="molecule type" value="Genomic_DNA"/>
</dbReference>
<dbReference type="OrthoDB" id="10061019at2759"/>
<accession>A0A813RPH9</accession>
<dbReference type="Pfam" id="PF13516">
    <property type="entry name" value="LRR_6"/>
    <property type="match status" value="4"/>
</dbReference>
<evidence type="ECO:0008006" key="4">
    <source>
        <dbReference type="Google" id="ProtNLM"/>
    </source>
</evidence>
<gene>
    <name evidence="2" type="ORF">OXX778_LOCUS5624</name>
</gene>
<dbReference type="PANTHER" id="PTHR46984:SF1">
    <property type="entry name" value="LEUCINE-RICH REPEAT-CONTAINING PROTEIN 71"/>
    <property type="match status" value="1"/>
</dbReference>
<feature type="compositionally biased region" description="Polar residues" evidence="1">
    <location>
        <begin position="95"/>
        <end position="110"/>
    </location>
</feature>
<feature type="compositionally biased region" description="Low complexity" evidence="1">
    <location>
        <begin position="12"/>
        <end position="33"/>
    </location>
</feature>
<feature type="region of interest" description="Disordered" evidence="1">
    <location>
        <begin position="1"/>
        <end position="38"/>
    </location>
</feature>
<evidence type="ECO:0000256" key="1">
    <source>
        <dbReference type="SAM" id="MobiDB-lite"/>
    </source>
</evidence>
<sequence>MASKSKNSTPANKLGTTNNLNLNNMNKQGNMKNSTEPMKCTGKFKDDFDTLCQLKSLKFQPEVISRSKRPGSAIQNSYLSQGSGDVGQKGDKKSVNTNKKQATTANSINMDTEHESEQNPEFIDLPPKSFVIKDSAEYFKPKIHVEMDNPDKLDSVTEIHIKGWKLEKPIIEILNLCLPSIDQLHTLNLWAAGLDEEAVRLISSMLPNCSNLKTLILDNNPIQTPIYHVLLYEENSNVQNLSLRNNKLGDIGVQYLSCALGELKRSNTKLLSLNLNTNSIGDEGAKHLAKALRTNRALLVLNLANNQIGDEGANALSEVISKFPMTFEEIKHRRYVMSGRTFEKSTSPSSRKGTENKEKEKLQNKRTSEMAATLQPQNNQGQNQKNPKEGLNKPKKDDKNARKVDKAKDSPSVNDLKLGKSIKPLLKTGKRSTKDLDDFNESDDYGNEYSTRLKNLAFLDISPLTDIAEYIDENLCLLGNRTLLSLNLSRNELTEKGVNSFLLAISYQKTFMELHKSQGTGLLRLILTNNGFSPDYENYIKLVDLVKQRDPVNKSTNGLLNDTESVKSGKDSSLGRKSGNNRH</sequence>
<feature type="compositionally biased region" description="Low complexity" evidence="1">
    <location>
        <begin position="375"/>
        <end position="385"/>
    </location>
</feature>
<feature type="compositionally biased region" description="Basic and acidic residues" evidence="1">
    <location>
        <begin position="564"/>
        <end position="574"/>
    </location>
</feature>
<name>A0A813RPH9_9BILA</name>
<dbReference type="SUPFAM" id="SSF52047">
    <property type="entry name" value="RNI-like"/>
    <property type="match status" value="2"/>
</dbReference>
<feature type="compositionally biased region" description="Basic and acidic residues" evidence="1">
    <location>
        <begin position="386"/>
        <end position="409"/>
    </location>
</feature>
<dbReference type="AlphaFoldDB" id="A0A813RPH9"/>
<dbReference type="SMART" id="SM00368">
    <property type="entry name" value="LRR_RI"/>
    <property type="match status" value="5"/>
</dbReference>
<dbReference type="InterPro" id="IPR032675">
    <property type="entry name" value="LRR_dom_sf"/>
</dbReference>
<dbReference type="Gene3D" id="3.80.10.10">
    <property type="entry name" value="Ribonuclease Inhibitor"/>
    <property type="match status" value="1"/>
</dbReference>
<organism evidence="2 3">
    <name type="scientific">Brachionus calyciflorus</name>
    <dbReference type="NCBI Taxonomy" id="104777"/>
    <lineage>
        <taxon>Eukaryota</taxon>
        <taxon>Metazoa</taxon>
        <taxon>Spiralia</taxon>
        <taxon>Gnathifera</taxon>
        <taxon>Rotifera</taxon>
        <taxon>Eurotatoria</taxon>
        <taxon>Monogononta</taxon>
        <taxon>Pseudotrocha</taxon>
        <taxon>Ploima</taxon>
        <taxon>Brachionidae</taxon>
        <taxon>Brachionus</taxon>
    </lineage>
</organism>